<keyword evidence="3" id="KW-0805">Transcription regulation</keyword>
<protein>
    <submittedName>
        <fullName evidence="8">Cu(I)-responsive transcriptional regulator</fullName>
    </submittedName>
</protein>
<evidence type="ECO:0000313" key="9">
    <source>
        <dbReference type="Proteomes" id="UP000620670"/>
    </source>
</evidence>
<dbReference type="Pfam" id="PF00376">
    <property type="entry name" value="MerR"/>
    <property type="match status" value="1"/>
</dbReference>
<dbReference type="InterPro" id="IPR015358">
    <property type="entry name" value="Tscrpt_reg_MerR_DNA-bd"/>
</dbReference>
<evidence type="ECO:0000256" key="4">
    <source>
        <dbReference type="ARBA" id="ARBA00023125"/>
    </source>
</evidence>
<dbReference type="Gene3D" id="1.10.1660.10">
    <property type="match status" value="1"/>
</dbReference>
<dbReference type="SUPFAM" id="SSF46955">
    <property type="entry name" value="Putative DNA-binding domain"/>
    <property type="match status" value="1"/>
</dbReference>
<keyword evidence="9" id="KW-1185">Reference proteome</keyword>
<dbReference type="Pfam" id="PF09278">
    <property type="entry name" value="MerR-DNA-bind"/>
    <property type="match status" value="1"/>
</dbReference>
<name>A0ABS0Y4M3_9HYPH</name>
<evidence type="ECO:0000256" key="3">
    <source>
        <dbReference type="ARBA" id="ARBA00023015"/>
    </source>
</evidence>
<feature type="region of interest" description="Disordered" evidence="6">
    <location>
        <begin position="124"/>
        <end position="151"/>
    </location>
</feature>
<keyword evidence="2" id="KW-0963">Cytoplasm</keyword>
<dbReference type="PANTHER" id="PTHR30204:SF94">
    <property type="entry name" value="HEAVY METAL-DEPENDENT TRANSCRIPTIONAL REGULATOR HI_0293-RELATED"/>
    <property type="match status" value="1"/>
</dbReference>
<evidence type="ECO:0000256" key="2">
    <source>
        <dbReference type="ARBA" id="ARBA00022490"/>
    </source>
</evidence>
<dbReference type="CDD" id="cd01108">
    <property type="entry name" value="HTH_CueR"/>
    <property type="match status" value="1"/>
</dbReference>
<dbReference type="PRINTS" id="PR00040">
    <property type="entry name" value="HTHMERR"/>
</dbReference>
<evidence type="ECO:0000313" key="8">
    <source>
        <dbReference type="EMBL" id="MBJ6126860.1"/>
    </source>
</evidence>
<evidence type="ECO:0000259" key="7">
    <source>
        <dbReference type="PROSITE" id="PS50937"/>
    </source>
</evidence>
<proteinExistence type="predicted"/>
<accession>A0ABS0Y4M3</accession>
<organism evidence="8 9">
    <name type="scientific">Microvirga splendida</name>
    <dbReference type="NCBI Taxonomy" id="2795727"/>
    <lineage>
        <taxon>Bacteria</taxon>
        <taxon>Pseudomonadati</taxon>
        <taxon>Pseudomonadota</taxon>
        <taxon>Alphaproteobacteria</taxon>
        <taxon>Hyphomicrobiales</taxon>
        <taxon>Methylobacteriaceae</taxon>
        <taxon>Microvirga</taxon>
    </lineage>
</organism>
<dbReference type="EMBL" id="JAELXT010000017">
    <property type="protein sequence ID" value="MBJ6126860.1"/>
    <property type="molecule type" value="Genomic_DNA"/>
</dbReference>
<comment type="subcellular location">
    <subcellularLocation>
        <location evidence="1">Cytoplasm</location>
    </subcellularLocation>
</comment>
<keyword evidence="4" id="KW-0238">DNA-binding</keyword>
<dbReference type="PROSITE" id="PS00552">
    <property type="entry name" value="HTH_MERR_1"/>
    <property type="match status" value="1"/>
</dbReference>
<dbReference type="InterPro" id="IPR009061">
    <property type="entry name" value="DNA-bd_dom_put_sf"/>
</dbReference>
<feature type="domain" description="HTH merR-type" evidence="7">
    <location>
        <begin position="1"/>
        <end position="69"/>
    </location>
</feature>
<evidence type="ECO:0000256" key="6">
    <source>
        <dbReference type="SAM" id="MobiDB-lite"/>
    </source>
</evidence>
<evidence type="ECO:0000256" key="5">
    <source>
        <dbReference type="ARBA" id="ARBA00023163"/>
    </source>
</evidence>
<dbReference type="SMART" id="SM00422">
    <property type="entry name" value="HTH_MERR"/>
    <property type="match status" value="1"/>
</dbReference>
<dbReference type="PANTHER" id="PTHR30204">
    <property type="entry name" value="REDOX-CYCLING DRUG-SENSING TRANSCRIPTIONAL ACTIVATOR SOXR"/>
    <property type="match status" value="1"/>
</dbReference>
<dbReference type="NCBIfam" id="TIGR02044">
    <property type="entry name" value="CueR"/>
    <property type="match status" value="1"/>
</dbReference>
<dbReference type="RefSeq" id="WP_199050083.1">
    <property type="nucleotide sequence ID" value="NZ_JAELXT010000017.1"/>
</dbReference>
<dbReference type="InterPro" id="IPR000551">
    <property type="entry name" value="MerR-type_HTH_dom"/>
</dbReference>
<reference evidence="9" key="1">
    <citation type="submission" date="2020-12" db="EMBL/GenBank/DDBJ databases">
        <title>Hymenobacter sp.</title>
        <authorList>
            <person name="Kim M.K."/>
        </authorList>
    </citation>
    <scope>NUCLEOTIDE SEQUENCE [LARGE SCALE GENOMIC DNA]</scope>
    <source>
        <strain evidence="9">BT325</strain>
    </source>
</reference>
<comment type="caution">
    <text evidence="8">The sequence shown here is derived from an EMBL/GenBank/DDBJ whole genome shotgun (WGS) entry which is preliminary data.</text>
</comment>
<dbReference type="InterPro" id="IPR047057">
    <property type="entry name" value="MerR_fam"/>
</dbReference>
<keyword evidence="5" id="KW-0804">Transcription</keyword>
<evidence type="ECO:0000256" key="1">
    <source>
        <dbReference type="ARBA" id="ARBA00004496"/>
    </source>
</evidence>
<sequence length="151" mass="16620">MNIGAASKASGVSAKMIRYYEGIGLLAKAARRENSYRDFDERDVHDLRFIKRARTLGFSVEEISRLLGLWRDAGRPSREVKQITASHIAGLEVRIAEMQGMVAALKHLAAHCHGDDRPECPILEDLGGLESIPAPPQGSRKRLGSSRETAL</sequence>
<dbReference type="Proteomes" id="UP000620670">
    <property type="component" value="Unassembled WGS sequence"/>
</dbReference>
<gene>
    <name evidence="8" type="primary">cueR</name>
    <name evidence="8" type="ORF">JAO75_15735</name>
</gene>
<dbReference type="InterPro" id="IPR011789">
    <property type="entry name" value="CueR"/>
</dbReference>
<dbReference type="PROSITE" id="PS50937">
    <property type="entry name" value="HTH_MERR_2"/>
    <property type="match status" value="1"/>
</dbReference>